<dbReference type="Proteomes" id="UP000268217">
    <property type="component" value="Segment"/>
</dbReference>
<dbReference type="Gene3D" id="3.20.70.20">
    <property type="match status" value="1"/>
</dbReference>
<evidence type="ECO:0000313" key="1">
    <source>
        <dbReference type="EMBL" id="AYD84973.1"/>
    </source>
</evidence>
<dbReference type="GO" id="GO:0004748">
    <property type="term" value="F:ribonucleoside-diphosphate reductase activity, thioredoxin disulfide as acceptor"/>
    <property type="evidence" value="ECO:0007669"/>
    <property type="project" value="TreeGrafter"/>
</dbReference>
<accession>A0A386KKQ2</accession>
<dbReference type="GeneID" id="62611997"/>
<name>A0A386KKQ2_9CAUD</name>
<dbReference type="RefSeq" id="YP_009984652.1">
    <property type="nucleotide sequence ID" value="NC_052653.1"/>
</dbReference>
<keyword evidence="2" id="KW-1185">Reference proteome</keyword>
<organism evidence="1 2">
    <name type="scientific">Escherichia phage vB_vPM_PD06</name>
    <dbReference type="NCBI Taxonomy" id="2315527"/>
    <lineage>
        <taxon>Viruses</taxon>
        <taxon>Duplodnaviria</taxon>
        <taxon>Heunggongvirae</taxon>
        <taxon>Uroviricota</taxon>
        <taxon>Caudoviricetes</taxon>
        <taxon>Stephanstirmvirinae</taxon>
        <taxon>Justusliebigvirus</taxon>
        <taxon>Justusliebigvirus PD06</taxon>
    </lineage>
</organism>
<dbReference type="PANTHER" id="PTHR21075">
    <property type="entry name" value="ANAEROBIC RIBONUCLEOSIDE-TRIPHOSPHATE REDUCTASE"/>
    <property type="match status" value="1"/>
</dbReference>
<dbReference type="EMBL" id="MH816848">
    <property type="protein sequence ID" value="AYD84973.1"/>
    <property type="molecule type" value="Genomic_DNA"/>
</dbReference>
<sequence length="298" mass="33194">MLAFIFHGGLMTQKLYEDVIGFLEQTSEEFTRENANKPAMIVNTHRDLLAGILSKHMAMTHILPEDLAEWHKSGYGHIHDLDYLLSPLTNCCLVNYQDMLENGFRIGNAHIEKPKSIGVATTVLTQIIQAVASSQYGGQTCAHIDTGLSQYVKASFNKIYADVGDYDIAMRMVDKQVYDAMQTLIYQVNTLMSVNGQSPFITISLGLDTSAFGRMITKNYLMVHKQGLGKDRVTPVFPKVIFFLEDGVNMKAGDPNYDLKQLAMECCAERIYPDFISVPLNKEVTGSSDGRVTSMGKL</sequence>
<dbReference type="GO" id="GO:0009265">
    <property type="term" value="P:2'-deoxyribonucleotide biosynthetic process"/>
    <property type="evidence" value="ECO:0007669"/>
    <property type="project" value="TreeGrafter"/>
</dbReference>
<dbReference type="Pfam" id="PF13597">
    <property type="entry name" value="NRDD"/>
    <property type="match status" value="1"/>
</dbReference>
<dbReference type="KEGG" id="vg:62611997"/>
<dbReference type="SUPFAM" id="SSF51998">
    <property type="entry name" value="PFL-like glycyl radical enzymes"/>
    <property type="match status" value="1"/>
</dbReference>
<reference evidence="2" key="1">
    <citation type="submission" date="2018-08" db="EMBL/GenBank/DDBJ databases">
        <authorList>
            <person name="Liu G."/>
            <person name="Sun H."/>
            <person name="Ren H."/>
            <person name="Pan Q."/>
        </authorList>
    </citation>
    <scope>NUCLEOTIDE SEQUENCE [LARGE SCALE GENOMIC DNA]</scope>
</reference>
<protein>
    <submittedName>
        <fullName evidence="1">Putative class III anaerobic ribunucleotide reductase</fullName>
    </submittedName>
</protein>
<dbReference type="InterPro" id="IPR012833">
    <property type="entry name" value="NrdD"/>
</dbReference>
<dbReference type="PANTHER" id="PTHR21075:SF0">
    <property type="entry name" value="ANAEROBIC RIBONUCLEOSIDE-TRIPHOSPHATE REDUCTASE"/>
    <property type="match status" value="1"/>
</dbReference>
<proteinExistence type="predicted"/>
<dbReference type="GO" id="GO:0006260">
    <property type="term" value="P:DNA replication"/>
    <property type="evidence" value="ECO:0007669"/>
    <property type="project" value="InterPro"/>
</dbReference>
<evidence type="ECO:0000313" key="2">
    <source>
        <dbReference type="Proteomes" id="UP000268217"/>
    </source>
</evidence>
<dbReference type="GO" id="GO:0008998">
    <property type="term" value="F:ribonucleoside-triphosphate reductase (thioredoxin) activity"/>
    <property type="evidence" value="ECO:0007669"/>
    <property type="project" value="InterPro"/>
</dbReference>